<dbReference type="Gene3D" id="3.40.1190.20">
    <property type="match status" value="1"/>
</dbReference>
<gene>
    <name evidence="5" type="ORF">WDZ17_04760</name>
</gene>
<evidence type="ECO:0000313" key="5">
    <source>
        <dbReference type="EMBL" id="MEJ5944602.1"/>
    </source>
</evidence>
<dbReference type="Gene3D" id="3.40.50.620">
    <property type="entry name" value="HUPs"/>
    <property type="match status" value="1"/>
</dbReference>
<keyword evidence="5" id="KW-0418">Kinase</keyword>
<dbReference type="InterPro" id="IPR050099">
    <property type="entry name" value="SIS_GmhA/DiaA_subfam"/>
</dbReference>
<dbReference type="PANTHER" id="PTHR30390:SF6">
    <property type="entry name" value="DNAA INITIATOR-ASSOCIATING PROTEIN DIAA"/>
    <property type="match status" value="1"/>
</dbReference>
<dbReference type="InterPro" id="IPR035461">
    <property type="entry name" value="GmhA/DiaA"/>
</dbReference>
<dbReference type="GO" id="GO:0016301">
    <property type="term" value="F:kinase activity"/>
    <property type="evidence" value="ECO:0007669"/>
    <property type="project" value="UniProtKB-KW"/>
</dbReference>
<evidence type="ECO:0000256" key="2">
    <source>
        <dbReference type="ARBA" id="ARBA00023277"/>
    </source>
</evidence>
<dbReference type="CDD" id="cd05006">
    <property type="entry name" value="SIS_GmhA"/>
    <property type="match status" value="1"/>
</dbReference>
<reference evidence="5 6" key="1">
    <citation type="journal article" date="2017" name="Int. J. Syst. Evol. Microbiol.">
        <title>Pseudokineococcus basanitobsidens sp. nov., isolated from volcanic rock.</title>
        <authorList>
            <person name="Lee D.W."/>
            <person name="Park M.Y."/>
            <person name="Kim J.J."/>
            <person name="Kim B.S."/>
        </authorList>
    </citation>
    <scope>NUCLEOTIDE SEQUENCE [LARGE SCALE GENOMIC DNA]</scope>
    <source>
        <strain evidence="5 6">DSM 103726</strain>
    </source>
</reference>
<dbReference type="InterPro" id="IPR011611">
    <property type="entry name" value="PfkB_dom"/>
</dbReference>
<dbReference type="InterPro" id="IPR001347">
    <property type="entry name" value="SIS_dom"/>
</dbReference>
<dbReference type="InterPro" id="IPR014729">
    <property type="entry name" value="Rossmann-like_a/b/a_fold"/>
</dbReference>
<dbReference type="RefSeq" id="WP_339573987.1">
    <property type="nucleotide sequence ID" value="NZ_JBBIAA010000003.1"/>
</dbReference>
<dbReference type="Pfam" id="PF00294">
    <property type="entry name" value="PfkB"/>
    <property type="match status" value="1"/>
</dbReference>
<dbReference type="InterPro" id="IPR029056">
    <property type="entry name" value="Ribokinase-like"/>
</dbReference>
<feature type="compositionally biased region" description="Pro residues" evidence="3">
    <location>
        <begin position="221"/>
        <end position="230"/>
    </location>
</feature>
<dbReference type="SUPFAM" id="SSF53613">
    <property type="entry name" value="Ribokinase-like"/>
    <property type="match status" value="1"/>
</dbReference>
<keyword evidence="5" id="KW-0808">Transferase</keyword>
<dbReference type="InterPro" id="IPR046348">
    <property type="entry name" value="SIS_dom_sf"/>
</dbReference>
<keyword evidence="1" id="KW-0511">Multifunctional enzyme</keyword>
<dbReference type="Gene3D" id="3.40.50.10490">
    <property type="entry name" value="Glucose-6-phosphate isomerase like protein, domain 1"/>
    <property type="match status" value="1"/>
</dbReference>
<dbReference type="SUPFAM" id="SSF52374">
    <property type="entry name" value="Nucleotidylyl transferase"/>
    <property type="match status" value="1"/>
</dbReference>
<feature type="region of interest" description="Disordered" evidence="3">
    <location>
        <begin position="214"/>
        <end position="265"/>
    </location>
</feature>
<feature type="domain" description="SIS" evidence="4">
    <location>
        <begin position="55"/>
        <end position="210"/>
    </location>
</feature>
<keyword evidence="2" id="KW-0119">Carbohydrate metabolism</keyword>
<evidence type="ECO:0000259" key="4">
    <source>
        <dbReference type="PROSITE" id="PS51464"/>
    </source>
</evidence>
<proteinExistence type="predicted"/>
<comment type="caution">
    <text evidence="5">The sequence shown here is derived from an EMBL/GenBank/DDBJ whole genome shotgun (WGS) entry which is preliminary data.</text>
</comment>
<evidence type="ECO:0000313" key="6">
    <source>
        <dbReference type="Proteomes" id="UP001387100"/>
    </source>
</evidence>
<organism evidence="5 6">
    <name type="scientific">Pseudokineococcus basanitobsidens</name>
    <dbReference type="NCBI Taxonomy" id="1926649"/>
    <lineage>
        <taxon>Bacteria</taxon>
        <taxon>Bacillati</taxon>
        <taxon>Actinomycetota</taxon>
        <taxon>Actinomycetes</taxon>
        <taxon>Kineosporiales</taxon>
        <taxon>Kineosporiaceae</taxon>
        <taxon>Pseudokineococcus</taxon>
    </lineage>
</organism>
<dbReference type="InterPro" id="IPR004821">
    <property type="entry name" value="Cyt_trans-like"/>
</dbReference>
<dbReference type="Proteomes" id="UP001387100">
    <property type="component" value="Unassembled WGS sequence"/>
</dbReference>
<feature type="compositionally biased region" description="Low complexity" evidence="3">
    <location>
        <begin position="241"/>
        <end position="250"/>
    </location>
</feature>
<dbReference type="Pfam" id="PF01467">
    <property type="entry name" value="CTP_transf_like"/>
    <property type="match status" value="1"/>
</dbReference>
<evidence type="ECO:0000256" key="3">
    <source>
        <dbReference type="SAM" id="MobiDB-lite"/>
    </source>
</evidence>
<sequence>MRARPGREPGAAAGPHEEVGAGGPPWLDAHVEELRDALERLRASAPVLHRWGAELAGVLAGGGRLLAAGNGGSAAEAQHLTAELVGRFVGERRPLSAIALHADSSSTTAISNDYGEREVFARQVQAHGRPGDVLVLLSTSGRSANVLEAASRARAAGLRVWALTGPTPNPLAELADEVVAVDAPSTSGVQEGHLVLVHALCAAVDAALEAAPARTGGALPEPTPLAPPTTPGTAGAGGAVGEDAGARVDAPGAATTTETAGGRDRRRRRVVVVGDVVLDRDLDGVVERVAPDAPVPVVDLRSQTESPGGAGLTALLVAAGAGPAGSGPGDVDVVLVAPVGDDEDGARLRAALAASGSALELVALPHTGATRTKTRVRAAGQSLVRLDSGGPGTPAEPDLDELRAVLARADVVLVSDYGAGTTHDPGVRALLGAAASSVPVVWDPHPRGGEPVHGCALVTPNVAEASRVLGGAPRADDAAGALARRWAARGVVVTAGERGAYLGLPGSEPTYVPAPLVAGGDPCGAGDRFAATAALALARGAVLPEAVVEAVTDASAWVAGGGASGWRARRAVAPAPSPSPADRARAGAAPHAPQDVAAVLSGVRAAGGVVVATGGCFDVLHAGHVGCLQAARRLGDALVVLVNSDESVRRLKGEGRPVQSLADRVRVLQALDAVDAVAVFDEDDPREALRVLQPDVWAKGGDYGGAAGSEMPEAALVRGWGGRVVLLPYLDGRSTTEILRRGAPAAAVAEQENS</sequence>
<dbReference type="NCBIfam" id="TIGR00125">
    <property type="entry name" value="cyt_tran_rel"/>
    <property type="match status" value="1"/>
</dbReference>
<feature type="region of interest" description="Disordered" evidence="3">
    <location>
        <begin position="1"/>
        <end position="26"/>
    </location>
</feature>
<evidence type="ECO:0000256" key="1">
    <source>
        <dbReference type="ARBA" id="ARBA00023268"/>
    </source>
</evidence>
<keyword evidence="6" id="KW-1185">Reference proteome</keyword>
<dbReference type="SUPFAM" id="SSF53697">
    <property type="entry name" value="SIS domain"/>
    <property type="match status" value="1"/>
</dbReference>
<dbReference type="PROSITE" id="PS51464">
    <property type="entry name" value="SIS"/>
    <property type="match status" value="1"/>
</dbReference>
<name>A0ABU8RHP1_9ACTN</name>
<accession>A0ABU8RHP1</accession>
<dbReference type="EMBL" id="JBBIAA010000003">
    <property type="protein sequence ID" value="MEJ5944602.1"/>
    <property type="molecule type" value="Genomic_DNA"/>
</dbReference>
<dbReference type="Pfam" id="PF13580">
    <property type="entry name" value="SIS_2"/>
    <property type="match status" value="1"/>
</dbReference>
<dbReference type="PANTHER" id="PTHR30390">
    <property type="entry name" value="SEDOHEPTULOSE 7-PHOSPHATE ISOMERASE / DNAA INITIATOR-ASSOCIATING FACTOR FOR REPLICATION INITIATION"/>
    <property type="match status" value="1"/>
</dbReference>
<protein>
    <submittedName>
        <fullName evidence="5">PfkB family carbohydrate kinase</fullName>
    </submittedName>
</protein>